<reference evidence="2 3" key="1">
    <citation type="submission" date="2016-11" db="EMBL/GenBank/DDBJ databases">
        <authorList>
            <person name="Jaros S."/>
            <person name="Januszkiewicz K."/>
            <person name="Wedrychowicz H."/>
        </authorList>
    </citation>
    <scope>NUCLEOTIDE SEQUENCE [LARGE SCALE GENOMIC DNA]</scope>
    <source>
        <strain evidence="2 3">DSM 14809</strain>
    </source>
</reference>
<gene>
    <name evidence="2" type="ORF">SAMN02745725_01478</name>
</gene>
<evidence type="ECO:0000259" key="1">
    <source>
        <dbReference type="PROSITE" id="PS50943"/>
    </source>
</evidence>
<dbReference type="PROSITE" id="PS50943">
    <property type="entry name" value="HTH_CROC1"/>
    <property type="match status" value="1"/>
</dbReference>
<dbReference type="CDD" id="cd00093">
    <property type="entry name" value="HTH_XRE"/>
    <property type="match status" value="1"/>
</dbReference>
<dbReference type="InterPro" id="IPR011990">
    <property type="entry name" value="TPR-like_helical_dom_sf"/>
</dbReference>
<organism evidence="2 3">
    <name type="scientific">Pseudobutyrivibrio xylanivorans DSM 14809</name>
    <dbReference type="NCBI Taxonomy" id="1123012"/>
    <lineage>
        <taxon>Bacteria</taxon>
        <taxon>Bacillati</taxon>
        <taxon>Bacillota</taxon>
        <taxon>Clostridia</taxon>
        <taxon>Lachnospirales</taxon>
        <taxon>Lachnospiraceae</taxon>
        <taxon>Pseudobutyrivibrio</taxon>
    </lineage>
</organism>
<dbReference type="Proteomes" id="UP000184185">
    <property type="component" value="Unassembled WGS sequence"/>
</dbReference>
<evidence type="ECO:0000313" key="2">
    <source>
        <dbReference type="EMBL" id="SHI95955.1"/>
    </source>
</evidence>
<dbReference type="RefSeq" id="WP_072915194.1">
    <property type="nucleotide sequence ID" value="NZ_FQYQ01000007.1"/>
</dbReference>
<dbReference type="AlphaFoldDB" id="A0A1M6FE82"/>
<sequence>MRKTNFSTYLRWLRKEFKLTQQQLAEMVDCAISTIARLEAGKELPSRKIFMKLDSIFESFGIIYDELWMESVFGFKSARKELLNAIKNGRGEEIERKLEKFRCLMEECEGDNDEEEKRENMQYYALGHLISIRKRGLSVEQFLDEIIQTYELRRKIPDFNDLPNIKLSLIEFQILYEISEAYRVMGDVETAELICRGLLANDFDPRSPFVIDKYMEASFALARVCMTKNDYSTVKQCLEYIFSRYLSDKDTRTLLHSLMIQMDVCESFGDKKGATIIQNFLNATKELVEYMNRLETKI</sequence>
<accession>A0A1M6FE82</accession>
<name>A0A1M6FE82_PSEXY</name>
<dbReference type="STRING" id="185007.SAMN02910350_00263"/>
<dbReference type="Gene3D" id="1.25.40.10">
    <property type="entry name" value="Tetratricopeptide repeat domain"/>
    <property type="match status" value="1"/>
</dbReference>
<dbReference type="SMART" id="SM00530">
    <property type="entry name" value="HTH_XRE"/>
    <property type="match status" value="1"/>
</dbReference>
<dbReference type="EMBL" id="FQYQ01000007">
    <property type="protein sequence ID" value="SHI95955.1"/>
    <property type="molecule type" value="Genomic_DNA"/>
</dbReference>
<dbReference type="Pfam" id="PF01381">
    <property type="entry name" value="HTH_3"/>
    <property type="match status" value="1"/>
</dbReference>
<dbReference type="InterPro" id="IPR010982">
    <property type="entry name" value="Lambda_DNA-bd_dom_sf"/>
</dbReference>
<evidence type="ECO:0000313" key="3">
    <source>
        <dbReference type="Proteomes" id="UP000184185"/>
    </source>
</evidence>
<dbReference type="OrthoDB" id="2049148at2"/>
<feature type="domain" description="HTH cro/C1-type" evidence="1">
    <location>
        <begin position="10"/>
        <end position="67"/>
    </location>
</feature>
<dbReference type="InterPro" id="IPR001387">
    <property type="entry name" value="Cro/C1-type_HTH"/>
</dbReference>
<dbReference type="GO" id="GO:0003677">
    <property type="term" value="F:DNA binding"/>
    <property type="evidence" value="ECO:0007669"/>
    <property type="project" value="InterPro"/>
</dbReference>
<proteinExistence type="predicted"/>
<protein>
    <submittedName>
        <fullName evidence="2">Helix-turn-helix</fullName>
    </submittedName>
</protein>
<keyword evidence="3" id="KW-1185">Reference proteome</keyword>
<dbReference type="SUPFAM" id="SSF47413">
    <property type="entry name" value="lambda repressor-like DNA-binding domains"/>
    <property type="match status" value="1"/>
</dbReference>